<feature type="region of interest" description="Disordered" evidence="1">
    <location>
        <begin position="1"/>
        <end position="30"/>
    </location>
</feature>
<accession>A0A6J4UK64</accession>
<dbReference type="EMBL" id="CADCWJ010000219">
    <property type="protein sequence ID" value="CAA9551712.1"/>
    <property type="molecule type" value="Genomic_DNA"/>
</dbReference>
<gene>
    <name evidence="2" type="ORF">AVDCRST_MAG87-915</name>
</gene>
<organism evidence="2">
    <name type="scientific">uncultured Thermomicrobiales bacterium</name>
    <dbReference type="NCBI Taxonomy" id="1645740"/>
    <lineage>
        <taxon>Bacteria</taxon>
        <taxon>Pseudomonadati</taxon>
        <taxon>Thermomicrobiota</taxon>
        <taxon>Thermomicrobia</taxon>
        <taxon>Thermomicrobiales</taxon>
        <taxon>environmental samples</taxon>
    </lineage>
</organism>
<feature type="compositionally biased region" description="Polar residues" evidence="1">
    <location>
        <begin position="1"/>
        <end position="21"/>
    </location>
</feature>
<evidence type="ECO:0000313" key="2">
    <source>
        <dbReference type="EMBL" id="CAA9551712.1"/>
    </source>
</evidence>
<name>A0A6J4UK64_9BACT</name>
<dbReference type="AlphaFoldDB" id="A0A6J4UK64"/>
<evidence type="ECO:0000256" key="1">
    <source>
        <dbReference type="SAM" id="MobiDB-lite"/>
    </source>
</evidence>
<proteinExistence type="predicted"/>
<sequence length="59" mass="6145">MLGKTQSSPPDKAPNASSGTHPSEEARAKNALVVKTPWALARPTAFRGVTEKCRGALVG</sequence>
<protein>
    <submittedName>
        <fullName evidence="2">Uncharacterized protein</fullName>
    </submittedName>
</protein>
<reference evidence="2" key="1">
    <citation type="submission" date="2020-02" db="EMBL/GenBank/DDBJ databases">
        <authorList>
            <person name="Meier V. D."/>
        </authorList>
    </citation>
    <scope>NUCLEOTIDE SEQUENCE</scope>
    <source>
        <strain evidence="2">AVDCRST_MAG87</strain>
    </source>
</reference>